<proteinExistence type="predicted"/>
<dbReference type="EMBL" id="CAJVCH010540837">
    <property type="protein sequence ID" value="CAG7826703.1"/>
    <property type="molecule type" value="Genomic_DNA"/>
</dbReference>
<comment type="caution">
    <text evidence="1">The sequence shown here is derived from an EMBL/GenBank/DDBJ whole genome shotgun (WGS) entry which is preliminary data.</text>
</comment>
<keyword evidence="2" id="KW-1185">Reference proteome</keyword>
<organism evidence="1 2">
    <name type="scientific">Allacma fusca</name>
    <dbReference type="NCBI Taxonomy" id="39272"/>
    <lineage>
        <taxon>Eukaryota</taxon>
        <taxon>Metazoa</taxon>
        <taxon>Ecdysozoa</taxon>
        <taxon>Arthropoda</taxon>
        <taxon>Hexapoda</taxon>
        <taxon>Collembola</taxon>
        <taxon>Symphypleona</taxon>
        <taxon>Sminthuridae</taxon>
        <taxon>Allacma</taxon>
    </lineage>
</organism>
<feature type="non-terminal residue" evidence="1">
    <location>
        <position position="69"/>
    </location>
</feature>
<name>A0A8J2L5N2_9HEXA</name>
<reference evidence="1" key="1">
    <citation type="submission" date="2021-06" db="EMBL/GenBank/DDBJ databases">
        <authorList>
            <person name="Hodson N. C."/>
            <person name="Mongue J. A."/>
            <person name="Jaron S. K."/>
        </authorList>
    </citation>
    <scope>NUCLEOTIDE SEQUENCE</scope>
</reference>
<dbReference type="Proteomes" id="UP000708208">
    <property type="component" value="Unassembled WGS sequence"/>
</dbReference>
<evidence type="ECO:0000313" key="1">
    <source>
        <dbReference type="EMBL" id="CAG7826703.1"/>
    </source>
</evidence>
<sequence length="69" mass="8043">MEFTTITGLQPWQLLRNLQLGPSSCEDCTLKCDATISPNGVLRKWFEIPIHSCLFREQRWLHEDNTNLP</sequence>
<gene>
    <name evidence="1" type="ORF">AFUS01_LOCUS36745</name>
</gene>
<evidence type="ECO:0000313" key="2">
    <source>
        <dbReference type="Proteomes" id="UP000708208"/>
    </source>
</evidence>
<dbReference type="AlphaFoldDB" id="A0A8J2L5N2"/>
<protein>
    <submittedName>
        <fullName evidence="1">Uncharacterized protein</fullName>
    </submittedName>
</protein>
<accession>A0A8J2L5N2</accession>